<dbReference type="InterPro" id="IPR044922">
    <property type="entry name" value="DUF2063_N_sf"/>
</dbReference>
<proteinExistence type="predicted"/>
<dbReference type="Gene3D" id="1.10.150.690">
    <property type="entry name" value="DUF2063"/>
    <property type="match status" value="1"/>
</dbReference>
<accession>A0A6L3T4P1</accession>
<gene>
    <name evidence="2" type="ORF">F6X53_01875</name>
</gene>
<keyword evidence="3" id="KW-1185">Reference proteome</keyword>
<dbReference type="Pfam" id="PF09836">
    <property type="entry name" value="DUF2063"/>
    <property type="match status" value="1"/>
</dbReference>
<feature type="domain" description="Putative DNA-binding" evidence="1">
    <location>
        <begin position="13"/>
        <end position="102"/>
    </location>
</feature>
<protein>
    <submittedName>
        <fullName evidence="2">DUF2063 domain-containing protein</fullName>
    </submittedName>
</protein>
<dbReference type="RefSeq" id="WP_150996602.1">
    <property type="nucleotide sequence ID" value="NZ_VZZK01000001.1"/>
</dbReference>
<sequence>MPASLERGAGGERAFAARLLDPDCAAPRGLRVPAGGSADRRFSVYRNNVAVGLVATLAARFPVCRRLVGDAFFDAMASLFALQSPPRSAVMSAYGEGFPAFVAEFPPACGLPYLADVARLEVALGRAYHAADAEPLGPAAFGRFPQGAWGELVVGLHPSVNLVASPHAIVSLWETNTRDATVRPVAVAQAEDALVVRPHLAAAVSVLPPGGHAFLSALATGVPLARAAEEAAARVPAFDLAANLVILFRSGVAATARIGAAPL</sequence>
<comment type="caution">
    <text evidence="2">The sequence shown here is derived from an EMBL/GenBank/DDBJ whole genome shotgun (WGS) entry which is preliminary data.</text>
</comment>
<evidence type="ECO:0000313" key="3">
    <source>
        <dbReference type="Proteomes" id="UP000474159"/>
    </source>
</evidence>
<dbReference type="AlphaFoldDB" id="A0A6L3T4P1"/>
<name>A0A6L3T4P1_9HYPH</name>
<dbReference type="EMBL" id="VZZK01000001">
    <property type="protein sequence ID" value="KAB1081868.1"/>
    <property type="molecule type" value="Genomic_DNA"/>
</dbReference>
<dbReference type="Proteomes" id="UP000474159">
    <property type="component" value="Unassembled WGS sequence"/>
</dbReference>
<dbReference type="OrthoDB" id="4146344at2"/>
<dbReference type="InterPro" id="IPR018640">
    <property type="entry name" value="DUF2063"/>
</dbReference>
<organism evidence="2 3">
    <name type="scientific">Methylobacterium soli</name>
    <dbReference type="NCBI Taxonomy" id="553447"/>
    <lineage>
        <taxon>Bacteria</taxon>
        <taxon>Pseudomonadati</taxon>
        <taxon>Pseudomonadota</taxon>
        <taxon>Alphaproteobacteria</taxon>
        <taxon>Hyphomicrobiales</taxon>
        <taxon>Methylobacteriaceae</taxon>
        <taxon>Methylobacterium</taxon>
    </lineage>
</organism>
<reference evidence="2 3" key="1">
    <citation type="submission" date="2019-09" db="EMBL/GenBank/DDBJ databases">
        <title>YIM 48816 draft genome.</title>
        <authorList>
            <person name="Jiang L."/>
        </authorList>
    </citation>
    <scope>NUCLEOTIDE SEQUENCE [LARGE SCALE GENOMIC DNA]</scope>
    <source>
        <strain evidence="2 3">YIM 48816</strain>
    </source>
</reference>
<evidence type="ECO:0000259" key="1">
    <source>
        <dbReference type="Pfam" id="PF09836"/>
    </source>
</evidence>
<evidence type="ECO:0000313" key="2">
    <source>
        <dbReference type="EMBL" id="KAB1081868.1"/>
    </source>
</evidence>